<name>A0A2P2N9J2_RHIMU</name>
<organism evidence="1">
    <name type="scientific">Rhizophora mucronata</name>
    <name type="common">Asiatic mangrove</name>
    <dbReference type="NCBI Taxonomy" id="61149"/>
    <lineage>
        <taxon>Eukaryota</taxon>
        <taxon>Viridiplantae</taxon>
        <taxon>Streptophyta</taxon>
        <taxon>Embryophyta</taxon>
        <taxon>Tracheophyta</taxon>
        <taxon>Spermatophyta</taxon>
        <taxon>Magnoliopsida</taxon>
        <taxon>eudicotyledons</taxon>
        <taxon>Gunneridae</taxon>
        <taxon>Pentapetalae</taxon>
        <taxon>rosids</taxon>
        <taxon>fabids</taxon>
        <taxon>Malpighiales</taxon>
        <taxon>Rhizophoraceae</taxon>
        <taxon>Rhizophora</taxon>
    </lineage>
</organism>
<sequence>MLKRIQLLRDGLTKASVKWLH</sequence>
<evidence type="ECO:0000313" key="1">
    <source>
        <dbReference type="EMBL" id="MBX39138.1"/>
    </source>
</evidence>
<reference evidence="1" key="1">
    <citation type="submission" date="2018-02" db="EMBL/GenBank/DDBJ databases">
        <title>Rhizophora mucronata_Transcriptome.</title>
        <authorList>
            <person name="Meera S.P."/>
            <person name="Sreeshan A."/>
            <person name="Augustine A."/>
        </authorList>
    </citation>
    <scope>NUCLEOTIDE SEQUENCE</scope>
    <source>
        <tissue evidence="1">Leaf</tissue>
    </source>
</reference>
<dbReference type="AlphaFoldDB" id="A0A2P2N9J2"/>
<dbReference type="EMBL" id="GGEC01058654">
    <property type="protein sequence ID" value="MBX39138.1"/>
    <property type="molecule type" value="Transcribed_RNA"/>
</dbReference>
<accession>A0A2P2N9J2</accession>
<proteinExistence type="predicted"/>
<protein>
    <submittedName>
        <fullName evidence="1">Uncharacterized protein</fullName>
    </submittedName>
</protein>